<dbReference type="InterPro" id="IPR000668">
    <property type="entry name" value="Peptidase_C1A_C"/>
</dbReference>
<dbReference type="Pfam" id="PF00112">
    <property type="entry name" value="Peptidase_C1"/>
    <property type="match status" value="1"/>
</dbReference>
<dbReference type="GO" id="GO:0006508">
    <property type="term" value="P:proteolysis"/>
    <property type="evidence" value="ECO:0007669"/>
    <property type="project" value="InterPro"/>
</dbReference>
<dbReference type="Gene3D" id="3.90.70.10">
    <property type="entry name" value="Cysteine proteinases"/>
    <property type="match status" value="1"/>
</dbReference>
<feature type="domain" description="Peptidase C1A papain C-terminal" evidence="2">
    <location>
        <begin position="35"/>
        <end position="253"/>
    </location>
</feature>
<dbReference type="EMBL" id="MN740697">
    <property type="protein sequence ID" value="QHU08454.1"/>
    <property type="molecule type" value="Genomic_DNA"/>
</dbReference>
<reference evidence="3" key="1">
    <citation type="journal article" date="2020" name="Nature">
        <title>Giant virus diversity and host interactions through global metagenomics.</title>
        <authorList>
            <person name="Schulz F."/>
            <person name="Roux S."/>
            <person name="Paez-Espino D."/>
            <person name="Jungbluth S."/>
            <person name="Walsh D.A."/>
            <person name="Denef V.J."/>
            <person name="McMahon K.D."/>
            <person name="Konstantinidis K.T."/>
            <person name="Eloe-Fadrosh E.A."/>
            <person name="Kyrpides N.C."/>
            <person name="Woyke T."/>
        </authorList>
    </citation>
    <scope>NUCLEOTIDE SEQUENCE</scope>
    <source>
        <strain evidence="3">GVMAG-S-1062768-28</strain>
    </source>
</reference>
<name>A0A6C0JXJ4_9ZZZZ</name>
<dbReference type="CDD" id="cd02619">
    <property type="entry name" value="Peptidase_C1"/>
    <property type="match status" value="1"/>
</dbReference>
<proteinExistence type="inferred from homology"/>
<dbReference type="InterPro" id="IPR013128">
    <property type="entry name" value="Peptidase_C1A"/>
</dbReference>
<evidence type="ECO:0000256" key="1">
    <source>
        <dbReference type="ARBA" id="ARBA00008455"/>
    </source>
</evidence>
<accession>A0A6C0JXJ4</accession>
<sequence>MSDSTFRKYGFKKSAPKPTDKKYCFHPSFTTQVELPLSVDLRSDCPPVFDQGQIGSCTSNAISCLVSFLEKVDHAQSHADAEDLKVPSRLFIYYNERKEDGDIQEDAGSTLHQGINVINKYGACEEAVWPYEERLFAEQPTYSAYLQAEKHKGVRSFAVAQTEYELKHCLGVLKKPIVFGFQVYDSFESQEVARTGVLPMPRPGERVLGGHAVCAVGYTPDYFIIRNSWGTGWGQEGYFLMPNAFILNPAYASDFWCLEKIL</sequence>
<organism evidence="3">
    <name type="scientific">viral metagenome</name>
    <dbReference type="NCBI Taxonomy" id="1070528"/>
    <lineage>
        <taxon>unclassified sequences</taxon>
        <taxon>metagenomes</taxon>
        <taxon>organismal metagenomes</taxon>
    </lineage>
</organism>
<dbReference type="SMART" id="SM00645">
    <property type="entry name" value="Pept_C1"/>
    <property type="match status" value="1"/>
</dbReference>
<dbReference type="PANTHER" id="PTHR12411">
    <property type="entry name" value="CYSTEINE PROTEASE FAMILY C1-RELATED"/>
    <property type="match status" value="1"/>
</dbReference>
<dbReference type="GO" id="GO:0008234">
    <property type="term" value="F:cysteine-type peptidase activity"/>
    <property type="evidence" value="ECO:0007669"/>
    <property type="project" value="InterPro"/>
</dbReference>
<comment type="similarity">
    <text evidence="1">Belongs to the peptidase C1 family.</text>
</comment>
<evidence type="ECO:0000313" key="3">
    <source>
        <dbReference type="EMBL" id="QHU08454.1"/>
    </source>
</evidence>
<dbReference type="InterPro" id="IPR038765">
    <property type="entry name" value="Papain-like_cys_pep_sf"/>
</dbReference>
<protein>
    <recommendedName>
        <fullName evidence="2">Peptidase C1A papain C-terminal domain-containing protein</fullName>
    </recommendedName>
</protein>
<dbReference type="SUPFAM" id="SSF54001">
    <property type="entry name" value="Cysteine proteinases"/>
    <property type="match status" value="1"/>
</dbReference>
<evidence type="ECO:0000259" key="2">
    <source>
        <dbReference type="SMART" id="SM00645"/>
    </source>
</evidence>
<dbReference type="AlphaFoldDB" id="A0A6C0JXJ4"/>